<dbReference type="PROSITE" id="PS51257">
    <property type="entry name" value="PROKAR_LIPOPROTEIN"/>
    <property type="match status" value="1"/>
</dbReference>
<feature type="signal peptide" evidence="2">
    <location>
        <begin position="1"/>
        <end position="23"/>
    </location>
</feature>
<reference evidence="4 5" key="1">
    <citation type="submission" date="2019-03" db="EMBL/GenBank/DDBJ databases">
        <title>Sequencing the genomes of 1000 actinobacteria strains.</title>
        <authorList>
            <person name="Klenk H.-P."/>
        </authorList>
    </citation>
    <scope>NUCLEOTIDE SEQUENCE [LARGE SCALE GENOMIC DNA]</scope>
    <source>
        <strain evidence="4 5">DSM 44969</strain>
    </source>
</reference>
<gene>
    <name evidence="4" type="ORF">EV378_0462</name>
</gene>
<organism evidence="4 5">
    <name type="scientific">Pseudonocardia endophytica</name>
    <dbReference type="NCBI Taxonomy" id="401976"/>
    <lineage>
        <taxon>Bacteria</taxon>
        <taxon>Bacillati</taxon>
        <taxon>Actinomycetota</taxon>
        <taxon>Actinomycetes</taxon>
        <taxon>Pseudonocardiales</taxon>
        <taxon>Pseudonocardiaceae</taxon>
        <taxon>Pseudonocardia</taxon>
    </lineage>
</organism>
<dbReference type="RefSeq" id="WP_132421102.1">
    <property type="nucleotide sequence ID" value="NZ_SMFZ01000001.1"/>
</dbReference>
<evidence type="ECO:0000313" key="4">
    <source>
        <dbReference type="EMBL" id="TCK24676.1"/>
    </source>
</evidence>
<dbReference type="OrthoDB" id="3573524at2"/>
<feature type="region of interest" description="Disordered" evidence="1">
    <location>
        <begin position="217"/>
        <end position="237"/>
    </location>
</feature>
<evidence type="ECO:0000259" key="3">
    <source>
        <dbReference type="Pfam" id="PF13349"/>
    </source>
</evidence>
<dbReference type="EMBL" id="SMFZ01000001">
    <property type="protein sequence ID" value="TCK24676.1"/>
    <property type="molecule type" value="Genomic_DNA"/>
</dbReference>
<dbReference type="Gene3D" id="2.160.20.120">
    <property type="match status" value="1"/>
</dbReference>
<dbReference type="Proteomes" id="UP000295560">
    <property type="component" value="Unassembled WGS sequence"/>
</dbReference>
<evidence type="ECO:0000313" key="5">
    <source>
        <dbReference type="Proteomes" id="UP000295560"/>
    </source>
</evidence>
<sequence length="237" mass="23494">MTAPRTRLPATVATLAAAGLLLAGCGSVSLVPGSPDQSERGGDDVAAVKRVEVESRSGTIQVRPGADGSSRVDRVLEWSGDVKPTLTQEVRGDTLHVVADCPDGSDDCNVELVITVPAATAVKADLGAGNVAVTGLTGEQELSSGAGNVGGVNLGAAPVKATTPAGNVDLSFAAAPPTVDAQSSAGNVTVRVPTGPVYEVDTGSTVGNVRVEVPDTPGADHRISARSSAGNVSVIPG</sequence>
<evidence type="ECO:0000256" key="1">
    <source>
        <dbReference type="SAM" id="MobiDB-lite"/>
    </source>
</evidence>
<evidence type="ECO:0000256" key="2">
    <source>
        <dbReference type="SAM" id="SignalP"/>
    </source>
</evidence>
<dbReference type="Pfam" id="PF13349">
    <property type="entry name" value="DUF4097"/>
    <property type="match status" value="1"/>
</dbReference>
<accession>A0A4V2PIH5</accession>
<proteinExistence type="predicted"/>
<comment type="caution">
    <text evidence="4">The sequence shown here is derived from an EMBL/GenBank/DDBJ whole genome shotgun (WGS) entry which is preliminary data.</text>
</comment>
<keyword evidence="2" id="KW-0732">Signal</keyword>
<name>A0A4V2PIH5_PSEEN</name>
<dbReference type="AlphaFoldDB" id="A0A4V2PIH5"/>
<dbReference type="InterPro" id="IPR025164">
    <property type="entry name" value="Toastrack_DUF4097"/>
</dbReference>
<keyword evidence="5" id="KW-1185">Reference proteome</keyword>
<feature type="chain" id="PRO_5038886523" description="DUF4097 domain-containing protein" evidence="2">
    <location>
        <begin position="24"/>
        <end position="237"/>
    </location>
</feature>
<feature type="domain" description="DUF4097" evidence="3">
    <location>
        <begin position="111"/>
        <end position="213"/>
    </location>
</feature>
<protein>
    <recommendedName>
        <fullName evidence="3">DUF4097 domain-containing protein</fullName>
    </recommendedName>
</protein>